<dbReference type="InterPro" id="IPR050194">
    <property type="entry name" value="Glycosyltransferase_grp1"/>
</dbReference>
<dbReference type="CDD" id="cd03801">
    <property type="entry name" value="GT4_PimA-like"/>
    <property type="match status" value="1"/>
</dbReference>
<dbReference type="RefSeq" id="WP_338224258.1">
    <property type="nucleotide sequence ID" value="NZ_BTPD01000006.1"/>
</dbReference>
<name>A0ABQ6PPD7_9BACT</name>
<proteinExistence type="predicted"/>
<dbReference type="Proteomes" id="UP001338309">
    <property type="component" value="Unassembled WGS sequence"/>
</dbReference>
<reference evidence="3 4" key="1">
    <citation type="submission" date="2023-08" db="EMBL/GenBank/DDBJ databases">
        <title>Draft genome sequence of Algoriphagus confluentis.</title>
        <authorList>
            <person name="Takatani N."/>
            <person name="Hosokawa M."/>
            <person name="Sawabe T."/>
        </authorList>
    </citation>
    <scope>NUCLEOTIDE SEQUENCE [LARGE SCALE GENOMIC DNA]</scope>
    <source>
        <strain evidence="3 4">NBRC 111222</strain>
    </source>
</reference>
<evidence type="ECO:0000313" key="4">
    <source>
        <dbReference type="Proteomes" id="UP001338309"/>
    </source>
</evidence>
<evidence type="ECO:0000259" key="1">
    <source>
        <dbReference type="Pfam" id="PF00534"/>
    </source>
</evidence>
<comment type="caution">
    <text evidence="3">The sequence shown here is derived from an EMBL/GenBank/DDBJ whole genome shotgun (WGS) entry which is preliminary data.</text>
</comment>
<dbReference type="PANTHER" id="PTHR45947">
    <property type="entry name" value="SULFOQUINOVOSYL TRANSFERASE SQD2"/>
    <property type="match status" value="1"/>
</dbReference>
<organism evidence="3 4">
    <name type="scientific">Algoriphagus confluentis</name>
    <dbReference type="NCBI Taxonomy" id="1697556"/>
    <lineage>
        <taxon>Bacteria</taxon>
        <taxon>Pseudomonadati</taxon>
        <taxon>Bacteroidota</taxon>
        <taxon>Cytophagia</taxon>
        <taxon>Cytophagales</taxon>
        <taxon>Cyclobacteriaceae</taxon>
        <taxon>Algoriphagus</taxon>
    </lineage>
</organism>
<dbReference type="SUPFAM" id="SSF53756">
    <property type="entry name" value="UDP-Glycosyltransferase/glycogen phosphorylase"/>
    <property type="match status" value="1"/>
</dbReference>
<protein>
    <submittedName>
        <fullName evidence="3">Uncharacterized protein</fullName>
    </submittedName>
</protein>
<dbReference type="Pfam" id="PF13439">
    <property type="entry name" value="Glyco_transf_4"/>
    <property type="match status" value="1"/>
</dbReference>
<dbReference type="Gene3D" id="3.40.50.2000">
    <property type="entry name" value="Glycogen Phosphorylase B"/>
    <property type="match status" value="2"/>
</dbReference>
<dbReference type="Pfam" id="PF00534">
    <property type="entry name" value="Glycos_transf_1"/>
    <property type="match status" value="1"/>
</dbReference>
<keyword evidence="4" id="KW-1185">Reference proteome</keyword>
<accession>A0ABQ6PPD7</accession>
<feature type="domain" description="Glycosyl transferase family 1" evidence="1">
    <location>
        <begin position="217"/>
        <end position="369"/>
    </location>
</feature>
<dbReference type="EMBL" id="BTPD01000006">
    <property type="protein sequence ID" value="GMQ29536.1"/>
    <property type="molecule type" value="Genomic_DNA"/>
</dbReference>
<sequence length="398" mass="45354">MHIVFVSREYHDSKRGGGIATYLYDLITLILEEGHQVTLITASDDTREESVEKKDNFTKINLSGGDFVIPQVESGFLTFKKFRIFFRFFSYRLKVLKEVLKLKNVDIVEVSEFGAESAFFRKFDFPVVYRLHTSSLLDRSTGGVFQFKPGLIPNFFTGYFEKKVLAHAEYITSCSLSLKEWTSKYFLIPKQKIKVLYNPIHLNNWHFDRKEQSLSTMKILFVGTVSYEKGVGDLIEACRILLNKGMNLSLTIAGKLGNYGLRIQKELEEETWCTFLGHIGKKELANVYESHSVAVFPSHWEAMGLVALEAMYSGALVIGSREGGMSEIIEEGKSGFLVNPKNPSALAEKIEEVVNLPLETKLQISKNAIDQVVHSFSDKKIVPKFLSYYEEVIRDFKK</sequence>
<evidence type="ECO:0000259" key="2">
    <source>
        <dbReference type="Pfam" id="PF13439"/>
    </source>
</evidence>
<feature type="domain" description="Glycosyltransferase subfamily 4-like N-terminal" evidence="2">
    <location>
        <begin position="17"/>
        <end position="202"/>
    </location>
</feature>
<dbReference type="InterPro" id="IPR001296">
    <property type="entry name" value="Glyco_trans_1"/>
</dbReference>
<dbReference type="InterPro" id="IPR028098">
    <property type="entry name" value="Glyco_trans_4-like_N"/>
</dbReference>
<evidence type="ECO:0000313" key="3">
    <source>
        <dbReference type="EMBL" id="GMQ29536.1"/>
    </source>
</evidence>
<gene>
    <name evidence="3" type="ORF">Aconfl_21790</name>
</gene>
<dbReference type="PANTHER" id="PTHR45947:SF3">
    <property type="entry name" value="SULFOQUINOVOSYL TRANSFERASE SQD2"/>
    <property type="match status" value="1"/>
</dbReference>